<proteinExistence type="predicted"/>
<keyword evidence="4 6" id="KW-1133">Transmembrane helix</keyword>
<evidence type="ECO:0000259" key="7">
    <source>
        <dbReference type="PROSITE" id="PS50850"/>
    </source>
</evidence>
<comment type="subcellular location">
    <subcellularLocation>
        <location evidence="1">Cell membrane</location>
        <topology evidence="1">Multi-pass membrane protein</topology>
    </subcellularLocation>
</comment>
<feature type="transmembrane region" description="Helical" evidence="6">
    <location>
        <begin position="53"/>
        <end position="76"/>
    </location>
</feature>
<protein>
    <recommendedName>
        <fullName evidence="7">Major facilitator superfamily (MFS) profile domain-containing protein</fullName>
    </recommendedName>
</protein>
<sequence length="154" mass="16295">MGLVLSAQAMGLLVSSLVFLRVRLERPLLLGMLGMAGYGVLIATYGLTDELALLMMIAFVAGAGTEVFGLGWALAMQENVDDRMLSRAYSYDALGSFVAIPVGQLLYGPLGTAYGLADVMVVSGVLYVVIALSTLLSRSVRTLPRAAESETTRT</sequence>
<keyword evidence="9" id="KW-1185">Reference proteome</keyword>
<organism evidence="8 9">
    <name type="scientific">Nocardioides taihuensis</name>
    <dbReference type="NCBI Taxonomy" id="1835606"/>
    <lineage>
        <taxon>Bacteria</taxon>
        <taxon>Bacillati</taxon>
        <taxon>Actinomycetota</taxon>
        <taxon>Actinomycetes</taxon>
        <taxon>Propionibacteriales</taxon>
        <taxon>Nocardioidaceae</taxon>
        <taxon>Nocardioides</taxon>
    </lineage>
</organism>
<dbReference type="PANTHER" id="PTHR23513">
    <property type="entry name" value="INTEGRAL MEMBRANE EFFLUX PROTEIN-RELATED"/>
    <property type="match status" value="1"/>
</dbReference>
<feature type="transmembrane region" description="Helical" evidence="6">
    <location>
        <begin position="113"/>
        <end position="136"/>
    </location>
</feature>
<dbReference type="PANTHER" id="PTHR23513:SF11">
    <property type="entry name" value="STAPHYLOFERRIN A TRANSPORTER"/>
    <property type="match status" value="1"/>
</dbReference>
<accession>A0ABW0BG11</accession>
<reference evidence="9" key="1">
    <citation type="journal article" date="2019" name="Int. J. Syst. Evol. Microbiol.">
        <title>The Global Catalogue of Microorganisms (GCM) 10K type strain sequencing project: providing services to taxonomists for standard genome sequencing and annotation.</title>
        <authorList>
            <consortium name="The Broad Institute Genomics Platform"/>
            <consortium name="The Broad Institute Genome Sequencing Center for Infectious Disease"/>
            <person name="Wu L."/>
            <person name="Ma J."/>
        </authorList>
    </citation>
    <scope>NUCLEOTIDE SEQUENCE [LARGE SCALE GENOMIC DNA]</scope>
    <source>
        <strain evidence="9">DFY41</strain>
    </source>
</reference>
<evidence type="ECO:0000256" key="1">
    <source>
        <dbReference type="ARBA" id="ARBA00004651"/>
    </source>
</evidence>
<gene>
    <name evidence="8" type="ORF">ACFPGP_03490</name>
</gene>
<evidence type="ECO:0000256" key="3">
    <source>
        <dbReference type="ARBA" id="ARBA00022692"/>
    </source>
</evidence>
<feature type="domain" description="Major facilitator superfamily (MFS) profile" evidence="7">
    <location>
        <begin position="50"/>
        <end position="154"/>
    </location>
</feature>
<name>A0ABW0BG11_9ACTN</name>
<dbReference type="PROSITE" id="PS50850">
    <property type="entry name" value="MFS"/>
    <property type="match status" value="1"/>
</dbReference>
<evidence type="ECO:0000313" key="8">
    <source>
        <dbReference type="EMBL" id="MFC5175721.1"/>
    </source>
</evidence>
<dbReference type="EMBL" id="JBHSKD010000004">
    <property type="protein sequence ID" value="MFC5175721.1"/>
    <property type="molecule type" value="Genomic_DNA"/>
</dbReference>
<evidence type="ECO:0000313" key="9">
    <source>
        <dbReference type="Proteomes" id="UP001596087"/>
    </source>
</evidence>
<dbReference type="Gene3D" id="1.20.1250.20">
    <property type="entry name" value="MFS general substrate transporter like domains"/>
    <property type="match status" value="1"/>
</dbReference>
<keyword evidence="2" id="KW-1003">Cell membrane</keyword>
<evidence type="ECO:0000256" key="5">
    <source>
        <dbReference type="ARBA" id="ARBA00023136"/>
    </source>
</evidence>
<dbReference type="RefSeq" id="WP_378586939.1">
    <property type="nucleotide sequence ID" value="NZ_JBHSKD010000004.1"/>
</dbReference>
<feature type="transmembrane region" description="Helical" evidence="6">
    <location>
        <begin position="6"/>
        <end position="22"/>
    </location>
</feature>
<dbReference type="InterPro" id="IPR036259">
    <property type="entry name" value="MFS_trans_sf"/>
</dbReference>
<dbReference type="Proteomes" id="UP001596087">
    <property type="component" value="Unassembled WGS sequence"/>
</dbReference>
<keyword evidence="5 6" id="KW-0472">Membrane</keyword>
<evidence type="ECO:0000256" key="4">
    <source>
        <dbReference type="ARBA" id="ARBA00022989"/>
    </source>
</evidence>
<dbReference type="InterPro" id="IPR020846">
    <property type="entry name" value="MFS_dom"/>
</dbReference>
<comment type="caution">
    <text evidence="8">The sequence shown here is derived from an EMBL/GenBank/DDBJ whole genome shotgun (WGS) entry which is preliminary data.</text>
</comment>
<keyword evidence="3 6" id="KW-0812">Transmembrane</keyword>
<evidence type="ECO:0000256" key="6">
    <source>
        <dbReference type="SAM" id="Phobius"/>
    </source>
</evidence>
<feature type="transmembrane region" description="Helical" evidence="6">
    <location>
        <begin position="88"/>
        <end position="107"/>
    </location>
</feature>
<feature type="transmembrane region" description="Helical" evidence="6">
    <location>
        <begin position="29"/>
        <end position="47"/>
    </location>
</feature>
<dbReference type="SUPFAM" id="SSF103473">
    <property type="entry name" value="MFS general substrate transporter"/>
    <property type="match status" value="1"/>
</dbReference>
<evidence type="ECO:0000256" key="2">
    <source>
        <dbReference type="ARBA" id="ARBA00022475"/>
    </source>
</evidence>